<comment type="function">
    <text evidence="8">An essential GTPase that binds both GDP and GTP, with rapid nucleotide exchange. Plays a role in 16S rRNA processing and 30S ribosomal subunit biogenesis and possibly also in cell cycle regulation and energy metabolism.</text>
</comment>
<dbReference type="Gene3D" id="3.30.300.20">
    <property type="match status" value="1"/>
</dbReference>
<evidence type="ECO:0000256" key="1">
    <source>
        <dbReference type="ARBA" id="ARBA00007921"/>
    </source>
</evidence>
<feature type="region of interest" description="G3" evidence="9">
    <location>
        <begin position="59"/>
        <end position="62"/>
    </location>
</feature>
<dbReference type="Pfam" id="PF07650">
    <property type="entry name" value="KH_2"/>
    <property type="match status" value="1"/>
</dbReference>
<dbReference type="InterPro" id="IPR009019">
    <property type="entry name" value="KH_sf_prok-type"/>
</dbReference>
<dbReference type="RefSeq" id="WP_022355971.1">
    <property type="nucleotide sequence ID" value="NZ_CABKSV010000093.1"/>
</dbReference>
<dbReference type="GO" id="GO:0005886">
    <property type="term" value="C:plasma membrane"/>
    <property type="evidence" value="ECO:0007669"/>
    <property type="project" value="UniProtKB-SubCell"/>
</dbReference>
<dbReference type="PANTHER" id="PTHR42698">
    <property type="entry name" value="GTPASE ERA"/>
    <property type="match status" value="1"/>
</dbReference>
<feature type="binding site" evidence="8">
    <location>
        <begin position="59"/>
        <end position="63"/>
    </location>
    <ligand>
        <name>GTP</name>
        <dbReference type="ChEBI" id="CHEBI:37565"/>
    </ligand>
</feature>
<feature type="binding site" evidence="8">
    <location>
        <begin position="12"/>
        <end position="19"/>
    </location>
    <ligand>
        <name>GTP</name>
        <dbReference type="ChEBI" id="CHEBI:37565"/>
    </ligand>
</feature>
<organism evidence="11 12">
    <name type="scientific">Faecalitalea cylindroides</name>
    <dbReference type="NCBI Taxonomy" id="39483"/>
    <lineage>
        <taxon>Bacteria</taxon>
        <taxon>Bacillati</taxon>
        <taxon>Bacillota</taxon>
        <taxon>Erysipelotrichia</taxon>
        <taxon>Erysipelotrichales</taxon>
        <taxon>Erysipelotrichaceae</taxon>
        <taxon>Faecalitalea</taxon>
    </lineage>
</organism>
<dbReference type="InterPro" id="IPR005662">
    <property type="entry name" value="GTPase_Era-like"/>
</dbReference>
<dbReference type="NCBIfam" id="TIGR00436">
    <property type="entry name" value="era"/>
    <property type="match status" value="1"/>
</dbReference>
<accession>A0A1Y4LPS0</accession>
<evidence type="ECO:0000256" key="7">
    <source>
        <dbReference type="ARBA" id="ARBA00023136"/>
    </source>
</evidence>
<comment type="subcellular location">
    <subcellularLocation>
        <location evidence="8">Cytoplasm</location>
    </subcellularLocation>
    <subcellularLocation>
        <location evidence="8">Cell membrane</location>
        <topology evidence="8">Peripheral membrane protein</topology>
    </subcellularLocation>
</comment>
<evidence type="ECO:0000256" key="2">
    <source>
        <dbReference type="ARBA" id="ARBA00020484"/>
    </source>
</evidence>
<evidence type="ECO:0000256" key="6">
    <source>
        <dbReference type="ARBA" id="ARBA00023134"/>
    </source>
</evidence>
<comment type="similarity">
    <text evidence="1 8 9 10">Belongs to the TRAFAC class TrmE-Era-EngA-EngB-Septin-like GTPase superfamily. Era GTPase family.</text>
</comment>
<gene>
    <name evidence="8" type="primary">era</name>
    <name evidence="11" type="ORF">B5F14_08655</name>
</gene>
<dbReference type="GO" id="GO:0003924">
    <property type="term" value="F:GTPase activity"/>
    <property type="evidence" value="ECO:0007669"/>
    <property type="project" value="UniProtKB-UniRule"/>
</dbReference>
<evidence type="ECO:0000256" key="3">
    <source>
        <dbReference type="ARBA" id="ARBA00022517"/>
    </source>
</evidence>
<keyword evidence="12" id="KW-1185">Reference proteome</keyword>
<evidence type="ECO:0000256" key="10">
    <source>
        <dbReference type="RuleBase" id="RU003761"/>
    </source>
</evidence>
<evidence type="ECO:0000256" key="9">
    <source>
        <dbReference type="PROSITE-ProRule" id="PRU01050"/>
    </source>
</evidence>
<comment type="subunit">
    <text evidence="8">Monomer.</text>
</comment>
<evidence type="ECO:0000313" key="11">
    <source>
        <dbReference type="EMBL" id="OUP57820.1"/>
    </source>
</evidence>
<dbReference type="InterPro" id="IPR005225">
    <property type="entry name" value="Small_GTP-bd"/>
</dbReference>
<keyword evidence="8" id="KW-0963">Cytoplasm</keyword>
<dbReference type="InterPro" id="IPR027417">
    <property type="entry name" value="P-loop_NTPase"/>
</dbReference>
<comment type="caution">
    <text evidence="11">The sequence shown here is derived from an EMBL/GenBank/DDBJ whole genome shotgun (WGS) entry which is preliminary data.</text>
</comment>
<feature type="region of interest" description="G5" evidence="9">
    <location>
        <begin position="150"/>
        <end position="152"/>
    </location>
</feature>
<dbReference type="GO" id="GO:0000028">
    <property type="term" value="P:ribosomal small subunit assembly"/>
    <property type="evidence" value="ECO:0007669"/>
    <property type="project" value="TreeGrafter"/>
</dbReference>
<dbReference type="GO" id="GO:0005829">
    <property type="term" value="C:cytosol"/>
    <property type="evidence" value="ECO:0007669"/>
    <property type="project" value="TreeGrafter"/>
</dbReference>
<dbReference type="InterPro" id="IPR015946">
    <property type="entry name" value="KH_dom-like_a/b"/>
</dbReference>
<dbReference type="PROSITE" id="PS51713">
    <property type="entry name" value="G_ERA"/>
    <property type="match status" value="1"/>
</dbReference>
<dbReference type="InterPro" id="IPR030388">
    <property type="entry name" value="G_ERA_dom"/>
</dbReference>
<evidence type="ECO:0000256" key="8">
    <source>
        <dbReference type="HAMAP-Rule" id="MF_00367"/>
    </source>
</evidence>
<dbReference type="PANTHER" id="PTHR42698:SF1">
    <property type="entry name" value="GTPASE ERA, MITOCHONDRIAL"/>
    <property type="match status" value="1"/>
</dbReference>
<dbReference type="GO" id="GO:0043024">
    <property type="term" value="F:ribosomal small subunit binding"/>
    <property type="evidence" value="ECO:0007669"/>
    <property type="project" value="TreeGrafter"/>
</dbReference>
<dbReference type="GO" id="GO:0005525">
    <property type="term" value="F:GTP binding"/>
    <property type="evidence" value="ECO:0007669"/>
    <property type="project" value="UniProtKB-UniRule"/>
</dbReference>
<keyword evidence="3 8" id="KW-0690">Ribosome biogenesis</keyword>
<feature type="binding site" evidence="8">
    <location>
        <begin position="121"/>
        <end position="124"/>
    </location>
    <ligand>
        <name>GTP</name>
        <dbReference type="ChEBI" id="CHEBI:37565"/>
    </ligand>
</feature>
<dbReference type="InterPro" id="IPR004044">
    <property type="entry name" value="KH_dom_type_2"/>
</dbReference>
<dbReference type="AlphaFoldDB" id="A0A1Y4LPS0"/>
<dbReference type="Gene3D" id="3.40.50.300">
    <property type="entry name" value="P-loop containing nucleotide triphosphate hydrolases"/>
    <property type="match status" value="1"/>
</dbReference>
<dbReference type="CDD" id="cd04163">
    <property type="entry name" value="Era"/>
    <property type="match status" value="1"/>
</dbReference>
<feature type="region of interest" description="G4" evidence="9">
    <location>
        <begin position="121"/>
        <end position="124"/>
    </location>
</feature>
<dbReference type="EMBL" id="NFKM01000019">
    <property type="protein sequence ID" value="OUP57820.1"/>
    <property type="molecule type" value="Genomic_DNA"/>
</dbReference>
<keyword evidence="8" id="KW-0699">rRNA-binding</keyword>
<sequence>MDYRSGFIAIVGRPNAGKSTLMNALLKEKVAIMSDKPNTTRNNIAGILTLEDAQYVFVDTPGIHKPRQQLGRVLNKNAYTAMEDCDVIGWIIDGTQSFGSGDEFILNRIEQLKKPVILIVNKVDMVKKEKLLETLLGWQDRYNFDQIVPISALKENNLNELLDVFREYLPEGGMLYPSEMKSDHDINFQICEIIREKILFKTREEIPHSVAVLLENKVEEENKIFMQAMIVVDRDSQKGILIGKQGKMIRSIRLAAQKELKEKLKKNVELELYVRVEKNWRNQEQKIKEFGLDELNEAND</sequence>
<dbReference type="SUPFAM" id="SSF54814">
    <property type="entry name" value="Prokaryotic type KH domain (KH-domain type II)"/>
    <property type="match status" value="1"/>
</dbReference>
<feature type="region of interest" description="G1" evidence="9">
    <location>
        <begin position="12"/>
        <end position="19"/>
    </location>
</feature>
<reference evidence="12" key="1">
    <citation type="submission" date="2017-04" db="EMBL/GenBank/DDBJ databases">
        <title>Function of individual gut microbiota members based on whole genome sequencing of pure cultures obtained from chicken caecum.</title>
        <authorList>
            <person name="Medvecky M."/>
            <person name="Cejkova D."/>
            <person name="Polansky O."/>
            <person name="Karasova D."/>
            <person name="Kubasova T."/>
            <person name="Cizek A."/>
            <person name="Rychlik I."/>
        </authorList>
    </citation>
    <scope>NUCLEOTIDE SEQUENCE [LARGE SCALE GENOMIC DNA]</scope>
    <source>
        <strain evidence="12">An178</strain>
    </source>
</reference>
<keyword evidence="4 8" id="KW-0547">Nucleotide-binding</keyword>
<proteinExistence type="inferred from homology"/>
<dbReference type="NCBIfam" id="TIGR00231">
    <property type="entry name" value="small_GTP"/>
    <property type="match status" value="1"/>
</dbReference>
<evidence type="ECO:0000313" key="12">
    <source>
        <dbReference type="Proteomes" id="UP000195447"/>
    </source>
</evidence>
<dbReference type="CDD" id="cd22534">
    <property type="entry name" value="KH-II_Era"/>
    <property type="match status" value="1"/>
</dbReference>
<evidence type="ECO:0000256" key="5">
    <source>
        <dbReference type="ARBA" id="ARBA00022884"/>
    </source>
</evidence>
<dbReference type="Proteomes" id="UP000195447">
    <property type="component" value="Unassembled WGS sequence"/>
</dbReference>
<protein>
    <recommendedName>
        <fullName evidence="2 8">GTPase Era</fullName>
    </recommendedName>
</protein>
<dbReference type="SUPFAM" id="SSF52540">
    <property type="entry name" value="P-loop containing nucleoside triphosphate hydrolases"/>
    <property type="match status" value="1"/>
</dbReference>
<dbReference type="PRINTS" id="PR00326">
    <property type="entry name" value="GTP1OBG"/>
</dbReference>
<dbReference type="PROSITE" id="PS50823">
    <property type="entry name" value="KH_TYPE_2"/>
    <property type="match status" value="1"/>
</dbReference>
<keyword evidence="8" id="KW-1003">Cell membrane</keyword>
<feature type="region of interest" description="G2" evidence="9">
    <location>
        <begin position="38"/>
        <end position="42"/>
    </location>
</feature>
<dbReference type="Pfam" id="PF01926">
    <property type="entry name" value="MMR_HSR1"/>
    <property type="match status" value="1"/>
</dbReference>
<evidence type="ECO:0000256" key="4">
    <source>
        <dbReference type="ARBA" id="ARBA00022741"/>
    </source>
</evidence>
<dbReference type="InterPro" id="IPR006073">
    <property type="entry name" value="GTP-bd"/>
</dbReference>
<dbReference type="GO" id="GO:0070181">
    <property type="term" value="F:small ribosomal subunit rRNA binding"/>
    <property type="evidence" value="ECO:0007669"/>
    <property type="project" value="UniProtKB-UniRule"/>
</dbReference>
<dbReference type="GeneID" id="79877003"/>
<dbReference type="FunFam" id="3.40.50.300:FF:000094">
    <property type="entry name" value="GTPase Era"/>
    <property type="match status" value="1"/>
</dbReference>
<keyword evidence="5 8" id="KW-0694">RNA-binding</keyword>
<keyword evidence="6 8" id="KW-0342">GTP-binding</keyword>
<name>A0A1Y4LPS0_9FIRM</name>
<dbReference type="HAMAP" id="MF_00367">
    <property type="entry name" value="GTPase_Era"/>
    <property type="match status" value="1"/>
</dbReference>
<keyword evidence="7 8" id="KW-0472">Membrane</keyword>
<dbReference type="NCBIfam" id="NF000908">
    <property type="entry name" value="PRK00089.1"/>
    <property type="match status" value="1"/>
</dbReference>